<gene>
    <name evidence="1" type="ORF">NE536_02135</name>
</gene>
<name>A0A9X3AWZ5_9GAMM</name>
<dbReference type="EMBL" id="JAMTCC010000002">
    <property type="protein sequence ID" value="MCT7944165.1"/>
    <property type="molecule type" value="Genomic_DNA"/>
</dbReference>
<evidence type="ECO:0000313" key="2">
    <source>
        <dbReference type="Proteomes" id="UP001155604"/>
    </source>
</evidence>
<reference evidence="1" key="1">
    <citation type="journal article" date="2023" name="Int. J. Syst. Evol. Microbiol.">
        <title>&lt;i&gt;Shewanella septentrionalis&lt;/i&gt; sp. nov. and &lt;i&gt;Shewanella holmiensis&lt;/i&gt; sp. nov., isolated from Baltic Sea water and sediments.</title>
        <authorList>
            <person name="Martin-Rodriguez A.J."/>
            <person name="Thorell K."/>
            <person name="Joffre E."/>
            <person name="Jensie-Markopoulos S."/>
            <person name="Moore E.R.B."/>
            <person name="Sjoling A."/>
        </authorList>
    </citation>
    <scope>NUCLEOTIDE SEQUENCE</scope>
    <source>
        <strain evidence="1">SP1W3</strain>
    </source>
</reference>
<organism evidence="1 2">
    <name type="scientific">Shewanella septentrionalis</name>
    <dbReference type="NCBI Taxonomy" id="2952223"/>
    <lineage>
        <taxon>Bacteria</taxon>
        <taxon>Pseudomonadati</taxon>
        <taxon>Pseudomonadota</taxon>
        <taxon>Gammaproteobacteria</taxon>
        <taxon>Alteromonadales</taxon>
        <taxon>Shewanellaceae</taxon>
        <taxon>Shewanella</taxon>
    </lineage>
</organism>
<accession>A0A9X3AWZ5</accession>
<comment type="caution">
    <text evidence="1">The sequence shown here is derived from an EMBL/GenBank/DDBJ whole genome shotgun (WGS) entry which is preliminary data.</text>
</comment>
<dbReference type="RefSeq" id="WP_106650479.1">
    <property type="nucleotide sequence ID" value="NZ_JAMTCC010000002.1"/>
</dbReference>
<keyword evidence="2" id="KW-1185">Reference proteome</keyword>
<sequence length="78" mass="8808">MEIEGRKYTLVVTSANDFDTLSLECTLDNELIIEAELVSYKEKQAKIHFHKSGLSLKVVEAFINEVNKELIHGGQKNS</sequence>
<dbReference type="AlphaFoldDB" id="A0A9X3AWZ5"/>
<protein>
    <submittedName>
        <fullName evidence="1">Uncharacterized protein</fullName>
    </submittedName>
</protein>
<proteinExistence type="predicted"/>
<evidence type="ECO:0000313" key="1">
    <source>
        <dbReference type="EMBL" id="MCT7944165.1"/>
    </source>
</evidence>
<dbReference type="Proteomes" id="UP001155604">
    <property type="component" value="Unassembled WGS sequence"/>
</dbReference>